<keyword evidence="2" id="KW-1185">Reference proteome</keyword>
<organism evidence="1 2">
    <name type="scientific">Faecalicatena contorta</name>
    <dbReference type="NCBI Taxonomy" id="39482"/>
    <lineage>
        <taxon>Bacteria</taxon>
        <taxon>Bacillati</taxon>
        <taxon>Bacillota</taxon>
        <taxon>Clostridia</taxon>
        <taxon>Lachnospirales</taxon>
        <taxon>Lachnospiraceae</taxon>
        <taxon>Faecalicatena</taxon>
    </lineage>
</organism>
<reference evidence="2" key="1">
    <citation type="submission" date="2017-07" db="EMBL/GenBank/DDBJ databases">
        <authorList>
            <person name="Varghese N."/>
            <person name="Submissions S."/>
        </authorList>
    </citation>
    <scope>NUCLEOTIDE SEQUENCE [LARGE SCALE GENOMIC DNA]</scope>
    <source>
        <strain evidence="2">NLAE-zl-C134</strain>
    </source>
</reference>
<protein>
    <recommendedName>
        <fullName evidence="3">Excisionase family DNA binding protein</fullName>
    </recommendedName>
</protein>
<dbReference type="AlphaFoldDB" id="A0A315ZZX1"/>
<evidence type="ECO:0000313" key="1">
    <source>
        <dbReference type="EMBL" id="SUQ13886.1"/>
    </source>
</evidence>
<name>A0A315ZZX1_9FIRM</name>
<gene>
    <name evidence="1" type="ORF">SAMN05216529_104197</name>
</gene>
<proteinExistence type="predicted"/>
<dbReference type="Proteomes" id="UP000254051">
    <property type="component" value="Unassembled WGS sequence"/>
</dbReference>
<dbReference type="EMBL" id="UHJJ01000004">
    <property type="protein sequence ID" value="SUQ13886.1"/>
    <property type="molecule type" value="Genomic_DNA"/>
</dbReference>
<evidence type="ECO:0000313" key="2">
    <source>
        <dbReference type="Proteomes" id="UP000254051"/>
    </source>
</evidence>
<dbReference type="RefSeq" id="WP_109710225.1">
    <property type="nucleotide sequence ID" value="NZ_QGDS01000004.1"/>
</dbReference>
<evidence type="ECO:0008006" key="3">
    <source>
        <dbReference type="Google" id="ProtNLM"/>
    </source>
</evidence>
<accession>A0A315ZZX1</accession>
<sequence>MKTVVNETIKKEVSNSALTMTMDDFIGYIGAGKHTANKIVEQAKAKIYIGRRVLINMEKVKDYLNDISE</sequence>